<proteinExistence type="predicted"/>
<dbReference type="GO" id="GO:0008013">
    <property type="term" value="F:beta-catenin binding"/>
    <property type="evidence" value="ECO:0007669"/>
    <property type="project" value="TreeGrafter"/>
</dbReference>
<comment type="subcellular location">
    <subcellularLocation>
        <location evidence="1">Cell membrane</location>
    </subcellularLocation>
</comment>
<reference evidence="10" key="1">
    <citation type="submission" date="2025-08" db="UniProtKB">
        <authorList>
            <consortium name="RefSeq"/>
        </authorList>
    </citation>
    <scope>IDENTIFICATION</scope>
</reference>
<gene>
    <name evidence="10" type="primary">LOC106549766</name>
</gene>
<name>A0A6I9YGE0_9SAUR</name>
<dbReference type="KEGG" id="tsr:106549766"/>
<dbReference type="GO" id="GO:0000902">
    <property type="term" value="P:cell morphogenesis"/>
    <property type="evidence" value="ECO:0007669"/>
    <property type="project" value="TreeGrafter"/>
</dbReference>
<organism evidence="9 10">
    <name type="scientific">Thamnophis sirtalis</name>
    <dbReference type="NCBI Taxonomy" id="35019"/>
    <lineage>
        <taxon>Eukaryota</taxon>
        <taxon>Metazoa</taxon>
        <taxon>Chordata</taxon>
        <taxon>Craniata</taxon>
        <taxon>Vertebrata</taxon>
        <taxon>Euteleostomi</taxon>
        <taxon>Lepidosauria</taxon>
        <taxon>Squamata</taxon>
        <taxon>Bifurcata</taxon>
        <taxon>Unidentata</taxon>
        <taxon>Episquamata</taxon>
        <taxon>Toxicofera</taxon>
        <taxon>Serpentes</taxon>
        <taxon>Colubroidea</taxon>
        <taxon>Colubridae</taxon>
        <taxon>Natricinae</taxon>
        <taxon>Thamnophis</taxon>
    </lineage>
</organism>
<dbReference type="SUPFAM" id="SSF49313">
    <property type="entry name" value="Cadherin-like"/>
    <property type="match status" value="1"/>
</dbReference>
<dbReference type="GO" id="GO:0007043">
    <property type="term" value="P:cell-cell junction assembly"/>
    <property type="evidence" value="ECO:0007669"/>
    <property type="project" value="TreeGrafter"/>
</dbReference>
<dbReference type="Gene3D" id="2.60.40.60">
    <property type="entry name" value="Cadherins"/>
    <property type="match status" value="1"/>
</dbReference>
<dbReference type="GO" id="GO:0016339">
    <property type="term" value="P:calcium-dependent cell-cell adhesion via plasma membrane cell adhesion molecules"/>
    <property type="evidence" value="ECO:0007669"/>
    <property type="project" value="TreeGrafter"/>
</dbReference>
<dbReference type="OrthoDB" id="9045962at2759"/>
<feature type="transmembrane region" description="Helical" evidence="8">
    <location>
        <begin position="114"/>
        <end position="140"/>
    </location>
</feature>
<evidence type="ECO:0000256" key="5">
    <source>
        <dbReference type="ARBA" id="ARBA00022889"/>
    </source>
</evidence>
<dbReference type="AlphaFoldDB" id="A0A6I9YGE0"/>
<dbReference type="InterPro" id="IPR039808">
    <property type="entry name" value="Cadherin"/>
</dbReference>
<evidence type="ECO:0000313" key="9">
    <source>
        <dbReference type="Proteomes" id="UP000504617"/>
    </source>
</evidence>
<dbReference type="GO" id="GO:0016342">
    <property type="term" value="C:catenin complex"/>
    <property type="evidence" value="ECO:0007669"/>
    <property type="project" value="TreeGrafter"/>
</dbReference>
<dbReference type="InterPro" id="IPR015919">
    <property type="entry name" value="Cadherin-like_sf"/>
</dbReference>
<dbReference type="GO" id="GO:0005912">
    <property type="term" value="C:adherens junction"/>
    <property type="evidence" value="ECO:0007669"/>
    <property type="project" value="TreeGrafter"/>
</dbReference>
<keyword evidence="8" id="KW-1133">Transmembrane helix</keyword>
<evidence type="ECO:0000256" key="4">
    <source>
        <dbReference type="ARBA" id="ARBA00022837"/>
    </source>
</evidence>
<dbReference type="GO" id="GO:0005509">
    <property type="term" value="F:calcium ion binding"/>
    <property type="evidence" value="ECO:0007669"/>
    <property type="project" value="InterPro"/>
</dbReference>
<dbReference type="GO" id="GO:0034332">
    <property type="term" value="P:adherens junction organization"/>
    <property type="evidence" value="ECO:0007669"/>
    <property type="project" value="TreeGrafter"/>
</dbReference>
<evidence type="ECO:0000256" key="2">
    <source>
        <dbReference type="ARBA" id="ARBA00022475"/>
    </source>
</evidence>
<dbReference type="GO" id="GO:0045296">
    <property type="term" value="F:cadherin binding"/>
    <property type="evidence" value="ECO:0007669"/>
    <property type="project" value="TreeGrafter"/>
</dbReference>
<dbReference type="Proteomes" id="UP000504617">
    <property type="component" value="Unplaced"/>
</dbReference>
<keyword evidence="5" id="KW-0130">Cell adhesion</keyword>
<keyword evidence="2" id="KW-1003">Cell membrane</keyword>
<keyword evidence="4" id="KW-0106">Calcium</keyword>
<keyword evidence="8" id="KW-0812">Transmembrane</keyword>
<evidence type="ECO:0000256" key="1">
    <source>
        <dbReference type="ARBA" id="ARBA00004236"/>
    </source>
</evidence>
<keyword evidence="7" id="KW-0325">Glycoprotein</keyword>
<dbReference type="FunFam" id="2.60.40.60:FF:000031">
    <property type="entry name" value="Cadherin 3"/>
    <property type="match status" value="1"/>
</dbReference>
<dbReference type="RefSeq" id="XP_013922975.1">
    <property type="nucleotide sequence ID" value="XM_014067500.1"/>
</dbReference>
<dbReference type="PANTHER" id="PTHR24027">
    <property type="entry name" value="CADHERIN-23"/>
    <property type="match status" value="1"/>
</dbReference>
<evidence type="ECO:0000256" key="6">
    <source>
        <dbReference type="ARBA" id="ARBA00023136"/>
    </source>
</evidence>
<keyword evidence="6 8" id="KW-0472">Membrane</keyword>
<protein>
    <submittedName>
        <fullName evidence="10">Cadherin-like protein 26</fullName>
    </submittedName>
</protein>
<dbReference type="PANTHER" id="PTHR24027:SF78">
    <property type="entry name" value="CADHERIN-LIKE PROTEIN 26"/>
    <property type="match status" value="1"/>
</dbReference>
<dbReference type="GO" id="GO:0044331">
    <property type="term" value="P:cell-cell adhesion mediated by cadherin"/>
    <property type="evidence" value="ECO:0007669"/>
    <property type="project" value="TreeGrafter"/>
</dbReference>
<evidence type="ECO:0000256" key="7">
    <source>
        <dbReference type="ARBA" id="ARBA00023180"/>
    </source>
</evidence>
<accession>A0A6I9YGE0</accession>
<dbReference type="GeneID" id="106549766"/>
<keyword evidence="9" id="KW-1185">Reference proteome</keyword>
<evidence type="ECO:0000313" key="10">
    <source>
        <dbReference type="RefSeq" id="XP_013922975.1"/>
    </source>
</evidence>
<sequence length="330" mass="36651">MLVTTSLTICEGDEMGPFHIKAEDKDSYPFAEPFMFKLEDALEGTEKFWTLGESSDNSVELLILKSLPPGEYFVPLLIQDLQGFSRQQTLDLQICSCPDGITCEERTSLETASLGINGGAIGAIVAAFLLLLLGLALLVLCSCLSKVKKAPTFIPYEAGIQTLIHYNEESEHTLNAPDSGNQATLSSVHGQNVKQTQHVCENVPAVIQMKPIENHQNPNGNVTSPFNTIKAWNQLESLNHQNIQTYQRNPHEKISEIVAIVLKQKCEDMANLEDDRVSYVPRVYAREGALEKNESSWSLFILEDDKNSLPEDFLGVLEPRFIPLAKICSE</sequence>
<dbReference type="GO" id="GO:0016477">
    <property type="term" value="P:cell migration"/>
    <property type="evidence" value="ECO:0007669"/>
    <property type="project" value="TreeGrafter"/>
</dbReference>
<keyword evidence="3" id="KW-0677">Repeat</keyword>
<evidence type="ECO:0000256" key="3">
    <source>
        <dbReference type="ARBA" id="ARBA00022737"/>
    </source>
</evidence>
<evidence type="ECO:0000256" key="8">
    <source>
        <dbReference type="SAM" id="Phobius"/>
    </source>
</evidence>